<accession>A0AAP0EYL7</accession>
<comment type="caution">
    <text evidence="3">The sequence shown here is derived from an EMBL/GenBank/DDBJ whole genome shotgun (WGS) entry which is preliminary data.</text>
</comment>
<name>A0AAP0EYL7_9MAGN</name>
<sequence length="90" mass="10108">MIKMQVASLEGEGPHLTSDDIATKVLGTGPTYYRGLRYRPRLPSSKSRFDQGIETIATMQQELEKHKSQLEGAHKLIAELQEENKAIRAN</sequence>
<dbReference type="EMBL" id="JBBNAG010000010">
    <property type="protein sequence ID" value="KAK9100567.1"/>
    <property type="molecule type" value="Genomic_DNA"/>
</dbReference>
<dbReference type="Proteomes" id="UP001419268">
    <property type="component" value="Unassembled WGS sequence"/>
</dbReference>
<dbReference type="AlphaFoldDB" id="A0AAP0EYL7"/>
<evidence type="ECO:0000313" key="3">
    <source>
        <dbReference type="EMBL" id="KAK9100567.1"/>
    </source>
</evidence>
<evidence type="ECO:0000313" key="4">
    <source>
        <dbReference type="Proteomes" id="UP001419268"/>
    </source>
</evidence>
<feature type="region of interest" description="Disordered" evidence="2">
    <location>
        <begin position="1"/>
        <end position="22"/>
    </location>
</feature>
<protein>
    <submittedName>
        <fullName evidence="3">Uncharacterized protein</fullName>
    </submittedName>
</protein>
<keyword evidence="4" id="KW-1185">Reference proteome</keyword>
<organism evidence="3 4">
    <name type="scientific">Stephania cephalantha</name>
    <dbReference type="NCBI Taxonomy" id="152367"/>
    <lineage>
        <taxon>Eukaryota</taxon>
        <taxon>Viridiplantae</taxon>
        <taxon>Streptophyta</taxon>
        <taxon>Embryophyta</taxon>
        <taxon>Tracheophyta</taxon>
        <taxon>Spermatophyta</taxon>
        <taxon>Magnoliopsida</taxon>
        <taxon>Ranunculales</taxon>
        <taxon>Menispermaceae</taxon>
        <taxon>Menispermoideae</taxon>
        <taxon>Cissampelideae</taxon>
        <taxon>Stephania</taxon>
    </lineage>
</organism>
<feature type="coiled-coil region" evidence="1">
    <location>
        <begin position="56"/>
        <end position="90"/>
    </location>
</feature>
<reference evidence="3 4" key="1">
    <citation type="submission" date="2024-01" db="EMBL/GenBank/DDBJ databases">
        <title>Genome assemblies of Stephania.</title>
        <authorList>
            <person name="Yang L."/>
        </authorList>
    </citation>
    <scope>NUCLEOTIDE SEQUENCE [LARGE SCALE GENOMIC DNA]</scope>
    <source>
        <strain evidence="3">JXDWG</strain>
        <tissue evidence="3">Leaf</tissue>
    </source>
</reference>
<evidence type="ECO:0000256" key="2">
    <source>
        <dbReference type="SAM" id="MobiDB-lite"/>
    </source>
</evidence>
<proteinExistence type="predicted"/>
<keyword evidence="1" id="KW-0175">Coiled coil</keyword>
<gene>
    <name evidence="3" type="ORF">Scep_023997</name>
</gene>
<evidence type="ECO:0000256" key="1">
    <source>
        <dbReference type="SAM" id="Coils"/>
    </source>
</evidence>